<dbReference type="AlphaFoldDB" id="A0AAN7B334"/>
<keyword evidence="10" id="KW-0539">Nucleus</keyword>
<organism evidence="13 14">
    <name type="scientific">Rhypophila decipiens</name>
    <dbReference type="NCBI Taxonomy" id="261697"/>
    <lineage>
        <taxon>Eukaryota</taxon>
        <taxon>Fungi</taxon>
        <taxon>Dikarya</taxon>
        <taxon>Ascomycota</taxon>
        <taxon>Pezizomycotina</taxon>
        <taxon>Sordariomycetes</taxon>
        <taxon>Sordariomycetidae</taxon>
        <taxon>Sordariales</taxon>
        <taxon>Naviculisporaceae</taxon>
        <taxon>Rhypophila</taxon>
    </lineage>
</organism>
<keyword evidence="6" id="KW-0227">DNA damage</keyword>
<evidence type="ECO:0000256" key="8">
    <source>
        <dbReference type="ARBA" id="ARBA00022842"/>
    </source>
</evidence>
<accession>A0AAN7B334</accession>
<dbReference type="GO" id="GO:0070260">
    <property type="term" value="F:5'-tyrosyl-DNA phosphodiesterase activity"/>
    <property type="evidence" value="ECO:0007669"/>
    <property type="project" value="TreeGrafter"/>
</dbReference>
<keyword evidence="7" id="KW-0378">Hydrolase</keyword>
<dbReference type="PANTHER" id="PTHR15822">
    <property type="entry name" value="TRAF AND TNF RECEPTOR-ASSOCIATED PROTEIN"/>
    <property type="match status" value="1"/>
</dbReference>
<gene>
    <name evidence="13" type="ORF">QBC37DRAFT_430813</name>
</gene>
<dbReference type="Gene3D" id="3.60.10.10">
    <property type="entry name" value="Endonuclease/exonuclease/phosphatase"/>
    <property type="match status" value="1"/>
</dbReference>
<dbReference type="GO" id="GO:0003697">
    <property type="term" value="F:single-stranded DNA binding"/>
    <property type="evidence" value="ECO:0007669"/>
    <property type="project" value="TreeGrafter"/>
</dbReference>
<dbReference type="Proteomes" id="UP001301769">
    <property type="component" value="Unassembled WGS sequence"/>
</dbReference>
<keyword evidence="4" id="KW-0540">Nuclease</keyword>
<dbReference type="InterPro" id="IPR005135">
    <property type="entry name" value="Endo/exonuclease/phosphatase"/>
</dbReference>
<dbReference type="GO" id="GO:0046872">
    <property type="term" value="F:metal ion binding"/>
    <property type="evidence" value="ECO:0007669"/>
    <property type="project" value="UniProtKB-KW"/>
</dbReference>
<evidence type="ECO:0000313" key="14">
    <source>
        <dbReference type="Proteomes" id="UP001301769"/>
    </source>
</evidence>
<comment type="cofactor">
    <cofactor evidence="1">
        <name>Mn(2+)</name>
        <dbReference type="ChEBI" id="CHEBI:29035"/>
    </cofactor>
</comment>
<dbReference type="GO" id="GO:0006302">
    <property type="term" value="P:double-strand break repair"/>
    <property type="evidence" value="ECO:0007669"/>
    <property type="project" value="TreeGrafter"/>
</dbReference>
<evidence type="ECO:0000256" key="2">
    <source>
        <dbReference type="ARBA" id="ARBA00001946"/>
    </source>
</evidence>
<evidence type="ECO:0000256" key="9">
    <source>
        <dbReference type="ARBA" id="ARBA00023204"/>
    </source>
</evidence>
<name>A0AAN7B334_9PEZI</name>
<dbReference type="Pfam" id="PF03372">
    <property type="entry name" value="Exo_endo_phos"/>
    <property type="match status" value="1"/>
</dbReference>
<reference evidence="13" key="2">
    <citation type="submission" date="2023-05" db="EMBL/GenBank/DDBJ databases">
        <authorList>
            <consortium name="Lawrence Berkeley National Laboratory"/>
            <person name="Steindorff A."/>
            <person name="Hensen N."/>
            <person name="Bonometti L."/>
            <person name="Westerberg I."/>
            <person name="Brannstrom I.O."/>
            <person name="Guillou S."/>
            <person name="Cros-Aarteil S."/>
            <person name="Calhoun S."/>
            <person name="Haridas S."/>
            <person name="Kuo A."/>
            <person name="Mondo S."/>
            <person name="Pangilinan J."/>
            <person name="Riley R."/>
            <person name="Labutti K."/>
            <person name="Andreopoulos B."/>
            <person name="Lipzen A."/>
            <person name="Chen C."/>
            <person name="Yanf M."/>
            <person name="Daum C."/>
            <person name="Ng V."/>
            <person name="Clum A."/>
            <person name="Ohm R."/>
            <person name="Martin F."/>
            <person name="Silar P."/>
            <person name="Natvig D."/>
            <person name="Lalanne C."/>
            <person name="Gautier V."/>
            <person name="Ament-Velasquez S.L."/>
            <person name="Kruys A."/>
            <person name="Hutchinson M.I."/>
            <person name="Powell A.J."/>
            <person name="Barry K."/>
            <person name="Miller A.N."/>
            <person name="Grigoriev I.V."/>
            <person name="Debuchy R."/>
            <person name="Gladieux P."/>
            <person name="Thoren M.H."/>
            <person name="Johannesson H."/>
        </authorList>
    </citation>
    <scope>NUCLEOTIDE SEQUENCE</scope>
    <source>
        <strain evidence="13">PSN293</strain>
    </source>
</reference>
<evidence type="ECO:0000256" key="4">
    <source>
        <dbReference type="ARBA" id="ARBA00022722"/>
    </source>
</evidence>
<reference evidence="13" key="1">
    <citation type="journal article" date="2023" name="Mol. Phylogenet. Evol.">
        <title>Genome-scale phylogeny and comparative genomics of the fungal order Sordariales.</title>
        <authorList>
            <person name="Hensen N."/>
            <person name="Bonometti L."/>
            <person name="Westerberg I."/>
            <person name="Brannstrom I.O."/>
            <person name="Guillou S."/>
            <person name="Cros-Aarteil S."/>
            <person name="Calhoun S."/>
            <person name="Haridas S."/>
            <person name="Kuo A."/>
            <person name="Mondo S."/>
            <person name="Pangilinan J."/>
            <person name="Riley R."/>
            <person name="LaButti K."/>
            <person name="Andreopoulos B."/>
            <person name="Lipzen A."/>
            <person name="Chen C."/>
            <person name="Yan M."/>
            <person name="Daum C."/>
            <person name="Ng V."/>
            <person name="Clum A."/>
            <person name="Steindorff A."/>
            <person name="Ohm R.A."/>
            <person name="Martin F."/>
            <person name="Silar P."/>
            <person name="Natvig D.O."/>
            <person name="Lalanne C."/>
            <person name="Gautier V."/>
            <person name="Ament-Velasquez S.L."/>
            <person name="Kruys A."/>
            <person name="Hutchinson M.I."/>
            <person name="Powell A.J."/>
            <person name="Barry K."/>
            <person name="Miller A.N."/>
            <person name="Grigoriev I.V."/>
            <person name="Debuchy R."/>
            <person name="Gladieux P."/>
            <person name="Hiltunen Thoren M."/>
            <person name="Johannesson H."/>
        </authorList>
    </citation>
    <scope>NUCLEOTIDE SEQUENCE</scope>
    <source>
        <strain evidence="13">PSN293</strain>
    </source>
</reference>
<evidence type="ECO:0000256" key="6">
    <source>
        <dbReference type="ARBA" id="ARBA00022763"/>
    </source>
</evidence>
<evidence type="ECO:0000256" key="3">
    <source>
        <dbReference type="ARBA" id="ARBA00004322"/>
    </source>
</evidence>
<feature type="compositionally biased region" description="Polar residues" evidence="11">
    <location>
        <begin position="50"/>
        <end position="60"/>
    </location>
</feature>
<evidence type="ECO:0000256" key="10">
    <source>
        <dbReference type="ARBA" id="ARBA00023242"/>
    </source>
</evidence>
<feature type="domain" description="Endonuclease/exonuclease/phosphatase" evidence="12">
    <location>
        <begin position="81"/>
        <end position="291"/>
    </location>
</feature>
<dbReference type="GO" id="GO:0004518">
    <property type="term" value="F:nuclease activity"/>
    <property type="evidence" value="ECO:0007669"/>
    <property type="project" value="UniProtKB-KW"/>
</dbReference>
<dbReference type="CDD" id="cd09080">
    <property type="entry name" value="TDP2"/>
    <property type="match status" value="1"/>
</dbReference>
<evidence type="ECO:0000259" key="12">
    <source>
        <dbReference type="Pfam" id="PF03372"/>
    </source>
</evidence>
<dbReference type="PANTHER" id="PTHR15822:SF4">
    <property type="entry name" value="TYROSYL-DNA PHOSPHODIESTERASE 2"/>
    <property type="match status" value="1"/>
</dbReference>
<feature type="region of interest" description="Disordered" evidence="11">
    <location>
        <begin position="50"/>
        <end position="69"/>
    </location>
</feature>
<comment type="subcellular location">
    <subcellularLocation>
        <location evidence="3">Nucleus</location>
        <location evidence="3">PML body</location>
    </subcellularLocation>
</comment>
<comment type="cofactor">
    <cofactor evidence="2">
        <name>Mg(2+)</name>
        <dbReference type="ChEBI" id="CHEBI:18420"/>
    </cofactor>
</comment>
<evidence type="ECO:0000256" key="5">
    <source>
        <dbReference type="ARBA" id="ARBA00022723"/>
    </source>
</evidence>
<dbReference type="InterPro" id="IPR036691">
    <property type="entry name" value="Endo/exonu/phosph_ase_sf"/>
</dbReference>
<keyword evidence="8" id="KW-0460">Magnesium</keyword>
<protein>
    <submittedName>
        <fullName evidence="13">Tyrosyl-DNA phosphodiesterase 2</fullName>
    </submittedName>
</protein>
<dbReference type="EMBL" id="MU858215">
    <property type="protein sequence ID" value="KAK4209123.1"/>
    <property type="molecule type" value="Genomic_DNA"/>
</dbReference>
<keyword evidence="14" id="KW-1185">Reference proteome</keyword>
<sequence length="347" mass="38795">MALLFSKVAQYVQDWRQRSSLLNEPDATAIPQSWHQFDQQQTDWISITPSKPANLSGTGNDNKETESEITDRANTIPLTLMTWNVDAMADYPERRMLEVLSAFRNQSPQPNILFFQEVPKSALASILGHSWIRNDWYSSERDATQWSGQQFATITLLSKQTFNHHGDDLSKARIGQIWRVKYPSRFGRDALCCHMFVPPLGVRVRLVNVHLDSLPIQPSLRPRQLAIIANMLHAAGRGVVAGDFNPVLPGDDDLVSANRLVDVWTELHQTEGFTWGIDGQQPFPPARLDKFAMVGLKATAIDIIHPGVLSNPGEGDKDQDLKDGLVPGVPWSDHSGLRCSFSLVNVL</sequence>
<comment type="caution">
    <text evidence="13">The sequence shown here is derived from an EMBL/GenBank/DDBJ whole genome shotgun (WGS) entry which is preliminary data.</text>
</comment>
<proteinExistence type="predicted"/>
<keyword evidence="9" id="KW-0234">DNA repair</keyword>
<dbReference type="SUPFAM" id="SSF56219">
    <property type="entry name" value="DNase I-like"/>
    <property type="match status" value="1"/>
</dbReference>
<evidence type="ECO:0000256" key="11">
    <source>
        <dbReference type="SAM" id="MobiDB-lite"/>
    </source>
</evidence>
<dbReference type="GO" id="GO:0005737">
    <property type="term" value="C:cytoplasm"/>
    <property type="evidence" value="ECO:0007669"/>
    <property type="project" value="TreeGrafter"/>
</dbReference>
<dbReference type="InterPro" id="IPR051547">
    <property type="entry name" value="TDP2-like"/>
</dbReference>
<evidence type="ECO:0000313" key="13">
    <source>
        <dbReference type="EMBL" id="KAK4209123.1"/>
    </source>
</evidence>
<evidence type="ECO:0000256" key="7">
    <source>
        <dbReference type="ARBA" id="ARBA00022801"/>
    </source>
</evidence>
<keyword evidence="5" id="KW-0479">Metal-binding</keyword>
<evidence type="ECO:0000256" key="1">
    <source>
        <dbReference type="ARBA" id="ARBA00001936"/>
    </source>
</evidence>